<evidence type="ECO:0000313" key="3">
    <source>
        <dbReference type="EMBL" id="CUH99150.1"/>
    </source>
</evidence>
<dbReference type="Gene3D" id="3.30.565.10">
    <property type="entry name" value="Histidine kinase-like ATPase, C-terminal domain"/>
    <property type="match status" value="1"/>
</dbReference>
<sequence length="149" mass="16019">MVKTFACSFTATNLDARQGIQSVVSKLRSLGVPGARVDEVQIALTEAVNNVVEHAYEGSPPGDVRIRGELFPERLWISIQDAGSPFPKGELPEGKPADVSGPADSLPEGGFGWFLIRELASQVQYERSEGNNNLSLCFEIQVTSPSANS</sequence>
<gene>
    <name evidence="3" type="primary">rsbW</name>
    <name evidence="3" type="ORF">PHA8399_01266</name>
</gene>
<dbReference type="InterPro" id="IPR036890">
    <property type="entry name" value="HATPase_C_sf"/>
</dbReference>
<dbReference type="Proteomes" id="UP000051326">
    <property type="component" value="Unassembled WGS sequence"/>
</dbReference>
<dbReference type="AlphaFoldDB" id="A0A0P1HKR5"/>
<evidence type="ECO:0000313" key="4">
    <source>
        <dbReference type="Proteomes" id="UP000051326"/>
    </source>
</evidence>
<dbReference type="EMBL" id="CYSR01000011">
    <property type="protein sequence ID" value="CUH99150.1"/>
    <property type="molecule type" value="Genomic_DNA"/>
</dbReference>
<feature type="domain" description="Histidine kinase/HSP90-like ATPase" evidence="2">
    <location>
        <begin position="16"/>
        <end position="137"/>
    </location>
</feature>
<protein>
    <submittedName>
        <fullName evidence="3">Serine-protein kinase RsbW</fullName>
        <ecNumber evidence="3">2.7.11.1</ecNumber>
    </submittedName>
</protein>
<dbReference type="EC" id="2.7.11.1" evidence="3"/>
<accession>A0A0P1HKR5</accession>
<evidence type="ECO:0000256" key="1">
    <source>
        <dbReference type="ARBA" id="ARBA00022527"/>
    </source>
</evidence>
<dbReference type="RefSeq" id="WP_027245331.1">
    <property type="nucleotide sequence ID" value="NZ_CP041159.1"/>
</dbReference>
<dbReference type="InterPro" id="IPR050267">
    <property type="entry name" value="Anti-sigma-factor_SerPK"/>
</dbReference>
<reference evidence="3 4" key="1">
    <citation type="submission" date="2015-09" db="EMBL/GenBank/DDBJ databases">
        <authorList>
            <consortium name="Swine Surveillance"/>
        </authorList>
    </citation>
    <scope>NUCLEOTIDE SEQUENCE [LARGE SCALE GENOMIC DNA]</scope>
    <source>
        <strain evidence="3 4">CECT 8399</strain>
    </source>
</reference>
<keyword evidence="3" id="KW-0418">Kinase</keyword>
<dbReference type="GO" id="GO:0004674">
    <property type="term" value="F:protein serine/threonine kinase activity"/>
    <property type="evidence" value="ECO:0007669"/>
    <property type="project" value="UniProtKB-KW"/>
</dbReference>
<name>A0A0P1HKR5_9RHOB</name>
<proteinExistence type="predicted"/>
<dbReference type="STRING" id="1396826.PHA8399_01266"/>
<keyword evidence="3" id="KW-0808">Transferase</keyword>
<evidence type="ECO:0000259" key="2">
    <source>
        <dbReference type="Pfam" id="PF13581"/>
    </source>
</evidence>
<dbReference type="CDD" id="cd16936">
    <property type="entry name" value="HATPase_RsbW-like"/>
    <property type="match status" value="1"/>
</dbReference>
<organism evidence="3 4">
    <name type="scientific">Leisingera aquaemixtae</name>
    <dbReference type="NCBI Taxonomy" id="1396826"/>
    <lineage>
        <taxon>Bacteria</taxon>
        <taxon>Pseudomonadati</taxon>
        <taxon>Pseudomonadota</taxon>
        <taxon>Alphaproteobacteria</taxon>
        <taxon>Rhodobacterales</taxon>
        <taxon>Roseobacteraceae</taxon>
        <taxon>Leisingera</taxon>
    </lineage>
</organism>
<dbReference type="PANTHER" id="PTHR35526">
    <property type="entry name" value="ANTI-SIGMA-F FACTOR RSBW-RELATED"/>
    <property type="match status" value="1"/>
</dbReference>
<dbReference type="Pfam" id="PF13581">
    <property type="entry name" value="HATPase_c_2"/>
    <property type="match status" value="1"/>
</dbReference>
<dbReference type="SUPFAM" id="SSF55874">
    <property type="entry name" value="ATPase domain of HSP90 chaperone/DNA topoisomerase II/histidine kinase"/>
    <property type="match status" value="1"/>
</dbReference>
<dbReference type="InterPro" id="IPR003594">
    <property type="entry name" value="HATPase_dom"/>
</dbReference>
<dbReference type="PANTHER" id="PTHR35526:SF3">
    <property type="entry name" value="ANTI-SIGMA-F FACTOR RSBW"/>
    <property type="match status" value="1"/>
</dbReference>
<keyword evidence="1" id="KW-0723">Serine/threonine-protein kinase</keyword>